<evidence type="ECO:0000313" key="3">
    <source>
        <dbReference type="Proteomes" id="UP001157006"/>
    </source>
</evidence>
<name>A0AAV1BA79_VICFA</name>
<evidence type="ECO:0000313" key="2">
    <source>
        <dbReference type="EMBL" id="CAI8619236.1"/>
    </source>
</evidence>
<protein>
    <submittedName>
        <fullName evidence="2">Uncharacterized protein</fullName>
    </submittedName>
</protein>
<reference evidence="2 3" key="1">
    <citation type="submission" date="2023-01" db="EMBL/GenBank/DDBJ databases">
        <authorList>
            <person name="Kreplak J."/>
        </authorList>
    </citation>
    <scope>NUCLEOTIDE SEQUENCE [LARGE SCALE GENOMIC DNA]</scope>
</reference>
<keyword evidence="1" id="KW-0812">Transmembrane</keyword>
<proteinExistence type="predicted"/>
<dbReference type="EMBL" id="OX451741">
    <property type="protein sequence ID" value="CAI8619236.1"/>
    <property type="molecule type" value="Genomic_DNA"/>
</dbReference>
<evidence type="ECO:0000256" key="1">
    <source>
        <dbReference type="SAM" id="Phobius"/>
    </source>
</evidence>
<dbReference type="Proteomes" id="UP001157006">
    <property type="component" value="Chromosome 6"/>
</dbReference>
<gene>
    <name evidence="2" type="ORF">VFH_VI161040</name>
</gene>
<organism evidence="2 3">
    <name type="scientific">Vicia faba</name>
    <name type="common">Broad bean</name>
    <name type="synonym">Faba vulgaris</name>
    <dbReference type="NCBI Taxonomy" id="3906"/>
    <lineage>
        <taxon>Eukaryota</taxon>
        <taxon>Viridiplantae</taxon>
        <taxon>Streptophyta</taxon>
        <taxon>Embryophyta</taxon>
        <taxon>Tracheophyta</taxon>
        <taxon>Spermatophyta</taxon>
        <taxon>Magnoliopsida</taxon>
        <taxon>eudicotyledons</taxon>
        <taxon>Gunneridae</taxon>
        <taxon>Pentapetalae</taxon>
        <taxon>rosids</taxon>
        <taxon>fabids</taxon>
        <taxon>Fabales</taxon>
        <taxon>Fabaceae</taxon>
        <taxon>Papilionoideae</taxon>
        <taxon>50 kb inversion clade</taxon>
        <taxon>NPAAA clade</taxon>
        <taxon>Hologalegina</taxon>
        <taxon>IRL clade</taxon>
        <taxon>Fabeae</taxon>
        <taxon>Vicia</taxon>
    </lineage>
</organism>
<feature type="transmembrane region" description="Helical" evidence="1">
    <location>
        <begin position="30"/>
        <end position="50"/>
    </location>
</feature>
<keyword evidence="3" id="KW-1185">Reference proteome</keyword>
<keyword evidence="1" id="KW-1133">Transmembrane helix</keyword>
<keyword evidence="1" id="KW-0472">Membrane</keyword>
<accession>A0AAV1BA79</accession>
<sequence length="97" mass="10994">MQELGQWKEHISHLLNVANDYIREVPSNQLYTAAAIAVFTTLIILLLCYFKHARLNTIVLIGLSESGKLLSSISLRMALLIKALVHRRNQMKTLFSS</sequence>
<dbReference type="AlphaFoldDB" id="A0AAV1BA79"/>